<name>A0A0A2JYE2_PENEN</name>
<reference evidence="1 2" key="1">
    <citation type="journal article" date="2015" name="Mol. Plant Microbe Interact.">
        <title>Genome, transcriptome, and functional analyses of Penicillium expansum provide new insights into secondary metabolism and pathogenicity.</title>
        <authorList>
            <person name="Ballester A.R."/>
            <person name="Marcet-Houben M."/>
            <person name="Levin E."/>
            <person name="Sela N."/>
            <person name="Selma-Lazaro C."/>
            <person name="Carmona L."/>
            <person name="Wisniewski M."/>
            <person name="Droby S."/>
            <person name="Gonzalez-Candelas L."/>
            <person name="Gabaldon T."/>
        </authorList>
    </citation>
    <scope>NUCLEOTIDE SEQUENCE [LARGE SCALE GENOMIC DNA]</scope>
    <source>
        <strain evidence="1 2">MD-8</strain>
    </source>
</reference>
<dbReference type="OrthoDB" id="4161589at2759"/>
<sequence>MESWQGGQDIAHIQHPCFHRQVQLRSALYLLPMPVTASHNPDPNEDPQTALSYQSSCSAWYTVNKLLSQAYPCHTSELFSKIDNIGLLLKAIDRGWESLSSEERINPGLCILQRMDEYIWSPMPKIFRVAIAYKSYQLMRYIFHPGPEG</sequence>
<gene>
    <name evidence="1" type="ORF">PEX2_074270</name>
</gene>
<dbReference type="RefSeq" id="XP_016600617.1">
    <property type="nucleotide sequence ID" value="XM_016744697.1"/>
</dbReference>
<dbReference type="GeneID" id="27680117"/>
<dbReference type="AlphaFoldDB" id="A0A0A2JYE2"/>
<dbReference type="HOGENOM" id="CLU_1750324_0_0_1"/>
<organism evidence="1 2">
    <name type="scientific">Penicillium expansum</name>
    <name type="common">Blue mold rot fungus</name>
    <dbReference type="NCBI Taxonomy" id="27334"/>
    <lineage>
        <taxon>Eukaryota</taxon>
        <taxon>Fungi</taxon>
        <taxon>Dikarya</taxon>
        <taxon>Ascomycota</taxon>
        <taxon>Pezizomycotina</taxon>
        <taxon>Eurotiomycetes</taxon>
        <taxon>Eurotiomycetidae</taxon>
        <taxon>Eurotiales</taxon>
        <taxon>Aspergillaceae</taxon>
        <taxon>Penicillium</taxon>
    </lineage>
</organism>
<proteinExistence type="predicted"/>
<dbReference type="EMBL" id="JQFZ01000094">
    <property type="protein sequence ID" value="KGO59447.1"/>
    <property type="molecule type" value="Genomic_DNA"/>
</dbReference>
<evidence type="ECO:0000313" key="2">
    <source>
        <dbReference type="Proteomes" id="UP000030143"/>
    </source>
</evidence>
<dbReference type="Proteomes" id="UP000030143">
    <property type="component" value="Unassembled WGS sequence"/>
</dbReference>
<keyword evidence="2" id="KW-1185">Reference proteome</keyword>
<dbReference type="VEuPathDB" id="FungiDB:PEXP_083420"/>
<protein>
    <submittedName>
        <fullName evidence="1">Uncharacterized protein</fullName>
    </submittedName>
</protein>
<accession>A0A0A2JYE2</accession>
<comment type="caution">
    <text evidence="1">The sequence shown here is derived from an EMBL/GenBank/DDBJ whole genome shotgun (WGS) entry which is preliminary data.</text>
</comment>
<evidence type="ECO:0000313" key="1">
    <source>
        <dbReference type="EMBL" id="KGO59447.1"/>
    </source>
</evidence>